<evidence type="ECO:0000313" key="1">
    <source>
        <dbReference type="EMBL" id="KAG2881023.1"/>
    </source>
</evidence>
<gene>
    <name evidence="1" type="ORF">PC117_g26469</name>
</gene>
<reference evidence="1" key="1">
    <citation type="submission" date="2018-10" db="EMBL/GenBank/DDBJ databases">
        <title>Effector identification in a new, highly contiguous assembly of the strawberry crown rot pathogen Phytophthora cactorum.</title>
        <authorList>
            <person name="Armitage A.D."/>
            <person name="Nellist C.F."/>
            <person name="Bates H."/>
            <person name="Vickerstaff R.J."/>
            <person name="Harrison R.J."/>
        </authorList>
    </citation>
    <scope>NUCLEOTIDE SEQUENCE</scope>
    <source>
        <strain evidence="1">4040</strain>
    </source>
</reference>
<sequence>MPREIHARTQIRYNHHPAPKYGQSFATVHTKENLRSQPIRGSSTVADTVSKGDVPAFAPLFNSSAIAPPTNSSGFTPLNNSVSFSAVFNSRAITAYSPYFSAIAPYPGSFRRPRASLLMKSLYHWT</sequence>
<proteinExistence type="predicted"/>
<name>A0A8T1AJI9_9STRA</name>
<organism evidence="1 2">
    <name type="scientific">Phytophthora cactorum</name>
    <dbReference type="NCBI Taxonomy" id="29920"/>
    <lineage>
        <taxon>Eukaryota</taxon>
        <taxon>Sar</taxon>
        <taxon>Stramenopiles</taxon>
        <taxon>Oomycota</taxon>
        <taxon>Peronosporomycetes</taxon>
        <taxon>Peronosporales</taxon>
        <taxon>Peronosporaceae</taxon>
        <taxon>Phytophthora</taxon>
    </lineage>
</organism>
<dbReference type="AlphaFoldDB" id="A0A8T1AJI9"/>
<evidence type="ECO:0000313" key="2">
    <source>
        <dbReference type="Proteomes" id="UP000736787"/>
    </source>
</evidence>
<accession>A0A8T1AJI9</accession>
<comment type="caution">
    <text evidence="1">The sequence shown here is derived from an EMBL/GenBank/DDBJ whole genome shotgun (WGS) entry which is preliminary data.</text>
</comment>
<dbReference type="Proteomes" id="UP000736787">
    <property type="component" value="Unassembled WGS sequence"/>
</dbReference>
<dbReference type="EMBL" id="RCMK01002470">
    <property type="protein sequence ID" value="KAG2881023.1"/>
    <property type="molecule type" value="Genomic_DNA"/>
</dbReference>
<protein>
    <submittedName>
        <fullName evidence="1">Uncharacterized protein</fullName>
    </submittedName>
</protein>